<dbReference type="CDD" id="cd07022">
    <property type="entry name" value="S49_Sppa_36K_type"/>
    <property type="match status" value="1"/>
</dbReference>
<dbReference type="PANTHER" id="PTHR33209:SF1">
    <property type="entry name" value="PEPTIDASE S49 DOMAIN-CONTAINING PROTEIN"/>
    <property type="match status" value="1"/>
</dbReference>
<comment type="caution">
    <text evidence="6">The sequence shown here is derived from an EMBL/GenBank/DDBJ whole genome shotgun (WGS) entry which is preliminary data.</text>
</comment>
<dbReference type="InterPro" id="IPR002142">
    <property type="entry name" value="Peptidase_S49"/>
</dbReference>
<keyword evidence="7" id="KW-1185">Reference proteome</keyword>
<dbReference type="PANTHER" id="PTHR33209">
    <property type="entry name" value="PROTEASE 4"/>
    <property type="match status" value="1"/>
</dbReference>
<dbReference type="Gene3D" id="3.90.226.10">
    <property type="entry name" value="2-enoyl-CoA Hydratase, Chain A, domain 1"/>
    <property type="match status" value="1"/>
</dbReference>
<dbReference type="InterPro" id="IPR029045">
    <property type="entry name" value="ClpP/crotonase-like_dom_sf"/>
</dbReference>
<keyword evidence="2" id="KW-0645">Protease</keyword>
<evidence type="ECO:0000259" key="5">
    <source>
        <dbReference type="Pfam" id="PF01343"/>
    </source>
</evidence>
<evidence type="ECO:0000313" key="6">
    <source>
        <dbReference type="EMBL" id="MDI9240745.1"/>
    </source>
</evidence>
<dbReference type="Pfam" id="PF01343">
    <property type="entry name" value="Peptidase_S49"/>
    <property type="match status" value="1"/>
</dbReference>
<accession>A0ABT6XKP9</accession>
<dbReference type="InterPro" id="IPR033855">
    <property type="entry name" value="Protein_C"/>
</dbReference>
<proteinExistence type="inferred from homology"/>
<reference evidence="6 7" key="1">
    <citation type="submission" date="2023-05" db="EMBL/GenBank/DDBJ databases">
        <title>Lysobacter sp. strain LF1 Genome sequencing and assembly.</title>
        <authorList>
            <person name="Jung Y."/>
        </authorList>
    </citation>
    <scope>NUCLEOTIDE SEQUENCE [LARGE SCALE GENOMIC DNA]</scope>
    <source>
        <strain evidence="6 7">LF1</strain>
    </source>
</reference>
<evidence type="ECO:0000313" key="7">
    <source>
        <dbReference type="Proteomes" id="UP001321580"/>
    </source>
</evidence>
<comment type="similarity">
    <text evidence="1">Belongs to the peptidase S49 family.</text>
</comment>
<gene>
    <name evidence="6" type="ORF">QLQ15_17720</name>
</gene>
<dbReference type="SUPFAM" id="SSF52096">
    <property type="entry name" value="ClpP/crotonase"/>
    <property type="match status" value="1"/>
</dbReference>
<organism evidence="6 7">
    <name type="scientific">Lysobacter stagni</name>
    <dbReference type="NCBI Taxonomy" id="3045172"/>
    <lineage>
        <taxon>Bacteria</taxon>
        <taxon>Pseudomonadati</taxon>
        <taxon>Pseudomonadota</taxon>
        <taxon>Gammaproteobacteria</taxon>
        <taxon>Lysobacterales</taxon>
        <taxon>Lysobacteraceae</taxon>
        <taxon>Lysobacter</taxon>
    </lineage>
</organism>
<dbReference type="EMBL" id="JASGBI010000002">
    <property type="protein sequence ID" value="MDI9240745.1"/>
    <property type="molecule type" value="Genomic_DNA"/>
</dbReference>
<name>A0ABT6XKP9_9GAMM</name>
<protein>
    <submittedName>
        <fullName evidence="6">S49 family peptidase</fullName>
    </submittedName>
</protein>
<keyword evidence="4" id="KW-0720">Serine protease</keyword>
<evidence type="ECO:0000256" key="2">
    <source>
        <dbReference type="ARBA" id="ARBA00022670"/>
    </source>
</evidence>
<feature type="domain" description="Peptidase S49" evidence="5">
    <location>
        <begin position="125"/>
        <end position="272"/>
    </location>
</feature>
<sequence>MIRVLSRLRSEPWAITREVMETIVEIAERQNESPQAVAAKLGRPLEHTYDVENRDGVAVLHVTGPMFRYANLFTAISGATSYDLLARDFARVVNDERIDAIVLDIDSPGGEANGVSEFADMIHAAREVKPVVAYVGGYGASAAYWIASAAQEVVINETAILGSLGTVLAIEDSRDRDAKNGVRRTEIVSSQSPYKRVDYATDDGRARLQARVDALSDVFLAKVARNRGVDVETVTQQYGQGDVLVGQAAITAGLADRIGSYEGVISQLQARVRASAGALAAAGSTEKESFMDKHDGAPAADKPTQLTAAQVTEQHPAAAEGIRSEAHAVGRSEERRRIQTILASEHAQGREDLARHLAFESDAGADAATALLQKAPKASTSNGFDKLDAAMRGVGNATVGADADAEEGGEDSLIQTAKALGLAS</sequence>
<keyword evidence="3" id="KW-0378">Hydrolase</keyword>
<evidence type="ECO:0000256" key="1">
    <source>
        <dbReference type="ARBA" id="ARBA00008683"/>
    </source>
</evidence>
<dbReference type="RefSeq" id="WP_283214226.1">
    <property type="nucleotide sequence ID" value="NZ_JASGBI010000002.1"/>
</dbReference>
<evidence type="ECO:0000256" key="4">
    <source>
        <dbReference type="ARBA" id="ARBA00022825"/>
    </source>
</evidence>
<dbReference type="Proteomes" id="UP001321580">
    <property type="component" value="Unassembled WGS sequence"/>
</dbReference>
<evidence type="ECO:0000256" key="3">
    <source>
        <dbReference type="ARBA" id="ARBA00022801"/>
    </source>
</evidence>